<name>A0A345ZY88_9HYPH</name>
<dbReference type="CDD" id="cd08497">
    <property type="entry name" value="MbnE-like"/>
    <property type="match status" value="1"/>
</dbReference>
<dbReference type="GO" id="GO:0030288">
    <property type="term" value="C:outer membrane-bounded periplasmic space"/>
    <property type="evidence" value="ECO:0007669"/>
    <property type="project" value="TreeGrafter"/>
</dbReference>
<dbReference type="PROSITE" id="PS51318">
    <property type="entry name" value="TAT"/>
    <property type="match status" value="1"/>
</dbReference>
<sequence length="641" mass="72608">MTRRRSPSNPPLSATVRGSAPSRRDVLVLSTAAAAAAMVLPSRSAFAQELANDRHGMSAFGDLNYPADFPHFAYVNPNAPKGGVFSEWVTSRTYNGSFLTFNSLNAFILKGEGALGMDYTFASLMARSGDEPDAMYGFAARSVSIADNGLTYRFTLRDGTKFHDGTPLTAHDVAWSMNTLKEKGHPIISQQLRDFVGAEAADDRTVVARFAEKRARDVPLFVAGLPIFSRAYYAKQPFDQSTLDTPLGSGAYKVGRFEPGRFIEFDRVKDWWGADLPVARGTNNFDTIRYEYYRDRDVAFEGFTGKSYLFREEFTSRIWATRYDFPAMRDGRVKRDTIPDDTPSGAQGWFMNTRREKFKDRRLREAMIDAFDFEWTNKNVMYGAYDRTHSVFQNSPMMAKGKPDAAELALLEPFRGKVPDEVFGEPYLPPVTDATGQDRRWLRRANQLLIEAGFELKNGKRVTPNGEPIVIEFLLDEPGLQPHHFPYFKNLATIGIDATLRVVDPVQYRKRVDDFDFDITMQRFSFSSTPGDSLRTYFSSQAAAIKGSQNIAGIADPAIDAMIEHVVNAKTRNELTSACRVLDRVFRAGRYWVPQWSKASHWIAYWDIFGRPDRQPRYFRGIPDTWWAEPQKAKAIEQKSQ</sequence>
<dbReference type="Proteomes" id="UP000254889">
    <property type="component" value="Chromosome"/>
</dbReference>
<dbReference type="KEGG" id="ptaw:DW352_15945"/>
<dbReference type="EMBL" id="CP031417">
    <property type="protein sequence ID" value="AXK81885.1"/>
    <property type="molecule type" value="Genomic_DNA"/>
</dbReference>
<dbReference type="OrthoDB" id="9803988at2"/>
<evidence type="ECO:0000256" key="2">
    <source>
        <dbReference type="ARBA" id="ARBA00005695"/>
    </source>
</evidence>
<dbReference type="GO" id="GO:0015833">
    <property type="term" value="P:peptide transport"/>
    <property type="evidence" value="ECO:0007669"/>
    <property type="project" value="TreeGrafter"/>
</dbReference>
<dbReference type="InterPro" id="IPR000914">
    <property type="entry name" value="SBP_5_dom"/>
</dbReference>
<evidence type="ECO:0000259" key="4">
    <source>
        <dbReference type="Pfam" id="PF00496"/>
    </source>
</evidence>
<gene>
    <name evidence="5" type="ORF">DW352_15945</name>
</gene>
<reference evidence="5 6" key="1">
    <citation type="submission" date="2018-07" db="EMBL/GenBank/DDBJ databases">
        <authorList>
            <person name="Quirk P.G."/>
            <person name="Krulwich T.A."/>
        </authorList>
    </citation>
    <scope>NUCLEOTIDE SEQUENCE [LARGE SCALE GENOMIC DNA]</scope>
    <source>
        <strain evidence="5 6">CC-BB4</strain>
    </source>
</reference>
<keyword evidence="3" id="KW-0732">Signal</keyword>
<evidence type="ECO:0000313" key="5">
    <source>
        <dbReference type="EMBL" id="AXK81885.1"/>
    </source>
</evidence>
<organism evidence="5 6">
    <name type="scientific">Pseudolabrys taiwanensis</name>
    <dbReference type="NCBI Taxonomy" id="331696"/>
    <lineage>
        <taxon>Bacteria</taxon>
        <taxon>Pseudomonadati</taxon>
        <taxon>Pseudomonadota</taxon>
        <taxon>Alphaproteobacteria</taxon>
        <taxon>Hyphomicrobiales</taxon>
        <taxon>Xanthobacteraceae</taxon>
        <taxon>Pseudolabrys</taxon>
    </lineage>
</organism>
<dbReference type="Gene3D" id="3.10.105.10">
    <property type="entry name" value="Dipeptide-binding Protein, Domain 3"/>
    <property type="match status" value="1"/>
</dbReference>
<proteinExistence type="inferred from homology"/>
<dbReference type="GO" id="GO:0043190">
    <property type="term" value="C:ATP-binding cassette (ABC) transporter complex"/>
    <property type="evidence" value="ECO:0007669"/>
    <property type="project" value="InterPro"/>
</dbReference>
<dbReference type="Pfam" id="PF00496">
    <property type="entry name" value="SBP_bac_5"/>
    <property type="match status" value="1"/>
</dbReference>
<comment type="similarity">
    <text evidence="2">Belongs to the bacterial solute-binding protein 5 family.</text>
</comment>
<dbReference type="GO" id="GO:1904680">
    <property type="term" value="F:peptide transmembrane transporter activity"/>
    <property type="evidence" value="ECO:0007669"/>
    <property type="project" value="TreeGrafter"/>
</dbReference>
<evidence type="ECO:0000313" key="6">
    <source>
        <dbReference type="Proteomes" id="UP000254889"/>
    </source>
</evidence>
<dbReference type="PIRSF" id="PIRSF002741">
    <property type="entry name" value="MppA"/>
    <property type="match status" value="1"/>
</dbReference>
<evidence type="ECO:0000256" key="1">
    <source>
        <dbReference type="ARBA" id="ARBA00004418"/>
    </source>
</evidence>
<dbReference type="InterPro" id="IPR030678">
    <property type="entry name" value="Peptide/Ni-bd"/>
</dbReference>
<accession>A0A345ZY88</accession>
<comment type="subcellular location">
    <subcellularLocation>
        <location evidence="1">Periplasm</location>
    </subcellularLocation>
</comment>
<keyword evidence="6" id="KW-1185">Reference proteome</keyword>
<dbReference type="SUPFAM" id="SSF53850">
    <property type="entry name" value="Periplasmic binding protein-like II"/>
    <property type="match status" value="1"/>
</dbReference>
<dbReference type="GO" id="GO:0042884">
    <property type="term" value="P:microcin transport"/>
    <property type="evidence" value="ECO:0007669"/>
    <property type="project" value="TreeGrafter"/>
</dbReference>
<evidence type="ECO:0000256" key="3">
    <source>
        <dbReference type="ARBA" id="ARBA00022729"/>
    </source>
</evidence>
<dbReference type="Gene3D" id="3.40.190.10">
    <property type="entry name" value="Periplasmic binding protein-like II"/>
    <property type="match status" value="1"/>
</dbReference>
<dbReference type="AlphaFoldDB" id="A0A345ZY88"/>
<dbReference type="InterPro" id="IPR006311">
    <property type="entry name" value="TAT_signal"/>
</dbReference>
<feature type="domain" description="Solute-binding protein family 5" evidence="4">
    <location>
        <begin position="139"/>
        <end position="541"/>
    </location>
</feature>
<dbReference type="PANTHER" id="PTHR30290">
    <property type="entry name" value="PERIPLASMIC BINDING COMPONENT OF ABC TRANSPORTER"/>
    <property type="match status" value="1"/>
</dbReference>
<protein>
    <submittedName>
        <fullName evidence="5">ABC transporter substrate-binding protein</fullName>
    </submittedName>
</protein>
<dbReference type="InterPro" id="IPR039424">
    <property type="entry name" value="SBP_5"/>
</dbReference>
<dbReference type="PANTHER" id="PTHR30290:SF64">
    <property type="entry name" value="ABC TRANSPORTER PERIPLASMIC BINDING PROTEIN"/>
    <property type="match status" value="1"/>
</dbReference>